<feature type="domain" description="HTH cro/C1-type" evidence="2">
    <location>
        <begin position="5"/>
        <end position="48"/>
    </location>
</feature>
<evidence type="ECO:0000313" key="3">
    <source>
        <dbReference type="EMBL" id="KGO96689.1"/>
    </source>
</evidence>
<reference evidence="3 4" key="2">
    <citation type="journal article" date="2015" name="Stand. Genomic Sci.">
        <title>High quality draft genomic sequence of Flavobacterium enshiense DK69(T) and comparison among Flavobacterium genomes.</title>
        <authorList>
            <person name="Zeng Z."/>
            <person name="Chen C."/>
            <person name="Du H."/>
            <person name="Wang G."/>
            <person name="Li M."/>
        </authorList>
    </citation>
    <scope>NUCLEOTIDE SEQUENCE [LARGE SCALE GENOMIC DNA]</scope>
    <source>
        <strain evidence="3 4">DK69</strain>
    </source>
</reference>
<keyword evidence="4" id="KW-1185">Reference proteome</keyword>
<keyword evidence="1" id="KW-0175">Coiled coil</keyword>
<dbReference type="GO" id="GO:0003677">
    <property type="term" value="F:DNA binding"/>
    <property type="evidence" value="ECO:0007669"/>
    <property type="project" value="InterPro"/>
</dbReference>
<protein>
    <recommendedName>
        <fullName evidence="2">HTH cro/C1-type domain-containing protein</fullName>
    </recommendedName>
</protein>
<organism evidence="3 4">
    <name type="scientific">Flavobacterium enshiense DK69</name>
    <dbReference type="NCBI Taxonomy" id="1107311"/>
    <lineage>
        <taxon>Bacteria</taxon>
        <taxon>Pseudomonadati</taxon>
        <taxon>Bacteroidota</taxon>
        <taxon>Flavobacteriia</taxon>
        <taxon>Flavobacteriales</taxon>
        <taxon>Flavobacteriaceae</taxon>
        <taxon>Flavobacterium</taxon>
    </lineage>
</organism>
<comment type="caution">
    <text evidence="3">The sequence shown here is derived from an EMBL/GenBank/DDBJ whole genome shotgun (WGS) entry which is preliminary data.</text>
</comment>
<dbReference type="Gene3D" id="1.10.260.40">
    <property type="entry name" value="lambda repressor-like DNA-binding domains"/>
    <property type="match status" value="1"/>
</dbReference>
<dbReference type="SUPFAM" id="SSF47413">
    <property type="entry name" value="lambda repressor-like DNA-binding domains"/>
    <property type="match status" value="1"/>
</dbReference>
<dbReference type="OrthoDB" id="1359946at2"/>
<evidence type="ECO:0000259" key="2">
    <source>
        <dbReference type="PROSITE" id="PS50943"/>
    </source>
</evidence>
<dbReference type="InterPro" id="IPR010982">
    <property type="entry name" value="Lambda_DNA-bd_dom_sf"/>
</dbReference>
<dbReference type="Proteomes" id="UP000030149">
    <property type="component" value="Unassembled WGS sequence"/>
</dbReference>
<evidence type="ECO:0000256" key="1">
    <source>
        <dbReference type="SAM" id="Coils"/>
    </source>
</evidence>
<evidence type="ECO:0000313" key="4">
    <source>
        <dbReference type="Proteomes" id="UP000030149"/>
    </source>
</evidence>
<sequence length="180" mass="21116">MVKSKNLREALGLTQEETAMLLRVAKSHLAMFEIGQRDLPSKAMQKLATMHNYLQNKEQEKVLHIDKEYENAKIVQLLEVELVKNKYKQALIERELSRLQSNHQKSLSTLQLVEYFETQLEESEKPGKEFINMIRTKALRGMEKNGLSVQKKLELKLNALQKYQKELEKELKQYKLSIND</sequence>
<dbReference type="Pfam" id="PF01381">
    <property type="entry name" value="HTH_3"/>
    <property type="match status" value="1"/>
</dbReference>
<gene>
    <name evidence="3" type="ORF">Q767_02985</name>
</gene>
<name>V6SEH1_9FLAO</name>
<dbReference type="RefSeq" id="WP_023572470.1">
    <property type="nucleotide sequence ID" value="NZ_AVCS01000004.1"/>
</dbReference>
<dbReference type="InterPro" id="IPR001387">
    <property type="entry name" value="Cro/C1-type_HTH"/>
</dbReference>
<dbReference type="AlphaFoldDB" id="V6SEH1"/>
<proteinExistence type="predicted"/>
<dbReference type="PATRIC" id="fig|1107311.3.peg.404"/>
<accession>V6SEH1</accession>
<feature type="coiled-coil region" evidence="1">
    <location>
        <begin position="150"/>
        <end position="180"/>
    </location>
</feature>
<dbReference type="PROSITE" id="PS50943">
    <property type="entry name" value="HTH_CROC1"/>
    <property type="match status" value="1"/>
</dbReference>
<dbReference type="CDD" id="cd00093">
    <property type="entry name" value="HTH_XRE"/>
    <property type="match status" value="1"/>
</dbReference>
<reference evidence="4" key="1">
    <citation type="submission" date="2013-09" db="EMBL/GenBank/DDBJ databases">
        <authorList>
            <person name="Zeng Z."/>
            <person name="Chen C."/>
        </authorList>
    </citation>
    <scope>NUCLEOTIDE SEQUENCE [LARGE SCALE GENOMIC DNA]</scope>
    <source>
        <strain evidence="4">DK69</strain>
    </source>
</reference>
<dbReference type="EMBL" id="JRLZ01000003">
    <property type="protein sequence ID" value="KGO96689.1"/>
    <property type="molecule type" value="Genomic_DNA"/>
</dbReference>
<dbReference type="eggNOG" id="ENOG502ZYA4">
    <property type="taxonomic scope" value="Bacteria"/>
</dbReference>